<evidence type="ECO:0000313" key="1">
    <source>
        <dbReference type="EMBL" id="QQP86034.1"/>
    </source>
</evidence>
<dbReference type="Pfam" id="PF05488">
    <property type="entry name" value="PAAR_motif"/>
    <property type="match status" value="1"/>
</dbReference>
<gene>
    <name evidence="1" type="ORF">JHT90_01910</name>
</gene>
<accession>A0A974NGF5</accession>
<dbReference type="KEGG" id="eaz:JHT90_01910"/>
<name>A0A974NGF5_9GAMM</name>
<dbReference type="Proteomes" id="UP000595278">
    <property type="component" value="Chromosome"/>
</dbReference>
<dbReference type="EMBL" id="CP067393">
    <property type="protein sequence ID" value="QQP86034.1"/>
    <property type="molecule type" value="Genomic_DNA"/>
</dbReference>
<reference evidence="1 2" key="1">
    <citation type="submission" date="2021-01" db="EMBL/GenBank/DDBJ databases">
        <title>Entomomonas sp. F2A isolated from a house cricket (Acheta domesticus).</title>
        <authorList>
            <person name="Spergser J."/>
            <person name="Busse H.-J."/>
        </authorList>
    </citation>
    <scope>NUCLEOTIDE SEQUENCE [LARGE SCALE GENOMIC DNA]</scope>
    <source>
        <strain evidence="1 2">F2A</strain>
    </source>
</reference>
<dbReference type="Gene3D" id="2.60.200.60">
    <property type="match status" value="1"/>
</dbReference>
<dbReference type="RefSeq" id="WP_201093441.1">
    <property type="nucleotide sequence ID" value="NZ_CP067393.1"/>
</dbReference>
<keyword evidence="2" id="KW-1185">Reference proteome</keyword>
<dbReference type="InterPro" id="IPR008727">
    <property type="entry name" value="PAAR_motif"/>
</dbReference>
<protein>
    <submittedName>
        <fullName evidence="1">PAAR domain-containing protein</fullName>
    </submittedName>
</protein>
<organism evidence="1 2">
    <name type="scientific">Entomomonas asaccharolytica</name>
    <dbReference type="NCBI Taxonomy" id="2785331"/>
    <lineage>
        <taxon>Bacteria</taxon>
        <taxon>Pseudomonadati</taxon>
        <taxon>Pseudomonadota</taxon>
        <taxon>Gammaproteobacteria</taxon>
        <taxon>Pseudomonadales</taxon>
        <taxon>Pseudomonadaceae</taxon>
        <taxon>Entomomonas</taxon>
    </lineage>
</organism>
<proteinExistence type="predicted"/>
<evidence type="ECO:0000313" key="2">
    <source>
        <dbReference type="Proteomes" id="UP000595278"/>
    </source>
</evidence>
<dbReference type="CDD" id="cd14737">
    <property type="entry name" value="PAAR_1"/>
    <property type="match status" value="1"/>
</dbReference>
<sequence length="95" mass="9755">MPKVILVGDIGTGHNGYHKSKVIEGSSNVTINKRKVARVGDALAPHSDANHLPHTRRIATGSSSVFINGKAVAIEGSKVDCGGVLIATDGTVNIG</sequence>
<dbReference type="AlphaFoldDB" id="A0A974NGF5"/>